<accession>A0A0F8Y0V2</accession>
<organism evidence="1">
    <name type="scientific">marine sediment metagenome</name>
    <dbReference type="NCBI Taxonomy" id="412755"/>
    <lineage>
        <taxon>unclassified sequences</taxon>
        <taxon>metagenomes</taxon>
        <taxon>ecological metagenomes</taxon>
    </lineage>
</organism>
<dbReference type="AlphaFoldDB" id="A0A0F8Y0V2"/>
<proteinExistence type="predicted"/>
<sequence length="57" mass="6183">MSTVSLPGPLPRLLIDDDITVNITPKEFDAAKYALDTLRDNNIIDVIISEIGGSINN</sequence>
<protein>
    <submittedName>
        <fullName evidence="1">Uncharacterized protein</fullName>
    </submittedName>
</protein>
<reference evidence="1" key="1">
    <citation type="journal article" date="2015" name="Nature">
        <title>Complex archaea that bridge the gap between prokaryotes and eukaryotes.</title>
        <authorList>
            <person name="Spang A."/>
            <person name="Saw J.H."/>
            <person name="Jorgensen S.L."/>
            <person name="Zaremba-Niedzwiedzka K."/>
            <person name="Martijn J."/>
            <person name="Lind A.E."/>
            <person name="van Eijk R."/>
            <person name="Schleper C."/>
            <person name="Guy L."/>
            <person name="Ettema T.J."/>
        </authorList>
    </citation>
    <scope>NUCLEOTIDE SEQUENCE</scope>
</reference>
<comment type="caution">
    <text evidence="1">The sequence shown here is derived from an EMBL/GenBank/DDBJ whole genome shotgun (WGS) entry which is preliminary data.</text>
</comment>
<name>A0A0F8Y0V2_9ZZZZ</name>
<gene>
    <name evidence="1" type="ORF">LCGC14_2878220</name>
</gene>
<dbReference type="EMBL" id="LAZR01056063">
    <property type="protein sequence ID" value="KKK74992.1"/>
    <property type="molecule type" value="Genomic_DNA"/>
</dbReference>
<evidence type="ECO:0000313" key="1">
    <source>
        <dbReference type="EMBL" id="KKK74992.1"/>
    </source>
</evidence>